<proteinExistence type="inferred from homology"/>
<accession>A0A1T4X6C8</accession>
<evidence type="ECO:0000256" key="1">
    <source>
        <dbReference type="ARBA" id="ARBA00009437"/>
    </source>
</evidence>
<dbReference type="AlphaFoldDB" id="A0A1T4X6C8"/>
<dbReference type="SUPFAM" id="SSF53850">
    <property type="entry name" value="Periplasmic binding protein-like II"/>
    <property type="match status" value="1"/>
</dbReference>
<dbReference type="GO" id="GO:0003700">
    <property type="term" value="F:DNA-binding transcription factor activity"/>
    <property type="evidence" value="ECO:0007669"/>
    <property type="project" value="InterPro"/>
</dbReference>
<dbReference type="Pfam" id="PF00126">
    <property type="entry name" value="HTH_1"/>
    <property type="match status" value="1"/>
</dbReference>
<evidence type="ECO:0000256" key="4">
    <source>
        <dbReference type="ARBA" id="ARBA00023163"/>
    </source>
</evidence>
<dbReference type="Proteomes" id="UP000189733">
    <property type="component" value="Unassembled WGS sequence"/>
</dbReference>
<evidence type="ECO:0000313" key="6">
    <source>
        <dbReference type="EMBL" id="SKA84421.1"/>
    </source>
</evidence>
<dbReference type="Pfam" id="PF03466">
    <property type="entry name" value="LysR_substrate"/>
    <property type="match status" value="1"/>
</dbReference>
<dbReference type="Gene3D" id="3.40.190.10">
    <property type="entry name" value="Periplasmic binding protein-like II"/>
    <property type="match status" value="2"/>
</dbReference>
<protein>
    <submittedName>
        <fullName evidence="6">DNA-binding transcriptional regulator, LysR family</fullName>
    </submittedName>
</protein>
<dbReference type="EMBL" id="FUYA01000021">
    <property type="protein sequence ID" value="SKA84421.1"/>
    <property type="molecule type" value="Genomic_DNA"/>
</dbReference>
<keyword evidence="2" id="KW-0805">Transcription regulation</keyword>
<keyword evidence="3 6" id="KW-0238">DNA-binding</keyword>
<keyword evidence="4" id="KW-0804">Transcription</keyword>
<keyword evidence="7" id="KW-1185">Reference proteome</keyword>
<dbReference type="STRING" id="1121442.SAMN02745702_02967"/>
<dbReference type="InterPro" id="IPR036388">
    <property type="entry name" value="WH-like_DNA-bd_sf"/>
</dbReference>
<evidence type="ECO:0000313" key="7">
    <source>
        <dbReference type="Proteomes" id="UP000189733"/>
    </source>
</evidence>
<comment type="similarity">
    <text evidence="1">Belongs to the LysR transcriptional regulatory family.</text>
</comment>
<dbReference type="GO" id="GO:0000976">
    <property type="term" value="F:transcription cis-regulatory region binding"/>
    <property type="evidence" value="ECO:0007669"/>
    <property type="project" value="TreeGrafter"/>
</dbReference>
<organism evidence="6 7">
    <name type="scientific">Desulfobaculum bizertense DSM 18034</name>
    <dbReference type="NCBI Taxonomy" id="1121442"/>
    <lineage>
        <taxon>Bacteria</taxon>
        <taxon>Pseudomonadati</taxon>
        <taxon>Thermodesulfobacteriota</taxon>
        <taxon>Desulfovibrionia</taxon>
        <taxon>Desulfovibrionales</taxon>
        <taxon>Desulfovibrionaceae</taxon>
        <taxon>Desulfobaculum</taxon>
    </lineage>
</organism>
<dbReference type="InterPro" id="IPR005119">
    <property type="entry name" value="LysR_subst-bd"/>
</dbReference>
<dbReference type="PROSITE" id="PS50931">
    <property type="entry name" value="HTH_LYSR"/>
    <property type="match status" value="1"/>
</dbReference>
<dbReference type="PANTHER" id="PTHR30126:SF40">
    <property type="entry name" value="HTH-TYPE TRANSCRIPTIONAL REGULATOR GLTR"/>
    <property type="match status" value="1"/>
</dbReference>
<evidence type="ECO:0000256" key="3">
    <source>
        <dbReference type="ARBA" id="ARBA00023125"/>
    </source>
</evidence>
<sequence>MRVNLNQLRCFYFAAKLGSVSKAAETLFVTPSAVSMQIKKLEKWLDVRLMIREGNTIKMTREAKSIFAQTQAVFGEIDTLETQIQELKRSHKNEVTIGCHSIPAKYILPKLMDHIQRINPTLRVKMVLGSVGKLMLRLHENELDFVLTGLIPSCVKISTIPLFSDELLLVAKTGSRHVHKTSLSIQELATLPLLLQREEMPLVDRFLNEANIIPKSAMDGVSADVIKPLLKKDMGGALLLRFTVQEELDSGLLQSVAVKAPLPQAHFSLAYIKEHCISEQLRGLINGLKASHFSRENLL</sequence>
<gene>
    <name evidence="6" type="ORF">SAMN02745702_02967</name>
</gene>
<dbReference type="Gene3D" id="1.10.10.10">
    <property type="entry name" value="Winged helix-like DNA-binding domain superfamily/Winged helix DNA-binding domain"/>
    <property type="match status" value="1"/>
</dbReference>
<name>A0A1T4X6C8_9BACT</name>
<dbReference type="SUPFAM" id="SSF46785">
    <property type="entry name" value="Winged helix' DNA-binding domain"/>
    <property type="match status" value="1"/>
</dbReference>
<reference evidence="6 7" key="1">
    <citation type="submission" date="2017-02" db="EMBL/GenBank/DDBJ databases">
        <authorList>
            <person name="Peterson S.W."/>
        </authorList>
    </citation>
    <scope>NUCLEOTIDE SEQUENCE [LARGE SCALE GENOMIC DNA]</scope>
    <source>
        <strain evidence="6 7">DSM 18034</strain>
    </source>
</reference>
<dbReference type="RefSeq" id="WP_078686236.1">
    <property type="nucleotide sequence ID" value="NZ_FUYA01000021.1"/>
</dbReference>
<dbReference type="OrthoDB" id="5317428at2"/>
<feature type="domain" description="HTH lysR-type" evidence="5">
    <location>
        <begin position="3"/>
        <end position="60"/>
    </location>
</feature>
<evidence type="ECO:0000259" key="5">
    <source>
        <dbReference type="PROSITE" id="PS50931"/>
    </source>
</evidence>
<dbReference type="PANTHER" id="PTHR30126">
    <property type="entry name" value="HTH-TYPE TRANSCRIPTIONAL REGULATOR"/>
    <property type="match status" value="1"/>
</dbReference>
<evidence type="ECO:0000256" key="2">
    <source>
        <dbReference type="ARBA" id="ARBA00023015"/>
    </source>
</evidence>
<dbReference type="CDD" id="cd05466">
    <property type="entry name" value="PBP2_LTTR_substrate"/>
    <property type="match status" value="1"/>
</dbReference>
<dbReference type="InterPro" id="IPR036390">
    <property type="entry name" value="WH_DNA-bd_sf"/>
</dbReference>
<dbReference type="InterPro" id="IPR000847">
    <property type="entry name" value="LysR_HTH_N"/>
</dbReference>